<evidence type="ECO:0000313" key="1">
    <source>
        <dbReference type="EMBL" id="KAG2269682.1"/>
    </source>
</evidence>
<dbReference type="Proteomes" id="UP000886595">
    <property type="component" value="Unassembled WGS sequence"/>
</dbReference>
<protein>
    <recommendedName>
        <fullName evidence="3">ABC transporter domain-containing protein</fullName>
    </recommendedName>
</protein>
<dbReference type="InterPro" id="IPR013283">
    <property type="entry name" value="RLI1"/>
</dbReference>
<dbReference type="AlphaFoldDB" id="A0A8X7QI00"/>
<dbReference type="PANTHER" id="PTHR19248">
    <property type="entry name" value="ATP-BINDING TRANSPORT PROTEIN-RELATED"/>
    <property type="match status" value="1"/>
</dbReference>
<organism evidence="1 2">
    <name type="scientific">Brassica carinata</name>
    <name type="common">Ethiopian mustard</name>
    <name type="synonym">Abyssinian cabbage</name>
    <dbReference type="NCBI Taxonomy" id="52824"/>
    <lineage>
        <taxon>Eukaryota</taxon>
        <taxon>Viridiplantae</taxon>
        <taxon>Streptophyta</taxon>
        <taxon>Embryophyta</taxon>
        <taxon>Tracheophyta</taxon>
        <taxon>Spermatophyta</taxon>
        <taxon>Magnoliopsida</taxon>
        <taxon>eudicotyledons</taxon>
        <taxon>Gunneridae</taxon>
        <taxon>Pentapetalae</taxon>
        <taxon>rosids</taxon>
        <taxon>malvids</taxon>
        <taxon>Brassicales</taxon>
        <taxon>Brassicaceae</taxon>
        <taxon>Brassiceae</taxon>
        <taxon>Brassica</taxon>
    </lineage>
</organism>
<name>A0A8X7QI00_BRACI</name>
<gene>
    <name evidence="1" type="ORF">Bca52824_064237</name>
</gene>
<comment type="caution">
    <text evidence="1">The sequence shown here is derived from an EMBL/GenBank/DDBJ whole genome shotgun (WGS) entry which is preliminary data.</text>
</comment>
<dbReference type="OrthoDB" id="1863831at2759"/>
<evidence type="ECO:0000313" key="2">
    <source>
        <dbReference type="Proteomes" id="UP000886595"/>
    </source>
</evidence>
<keyword evidence="2" id="KW-1185">Reference proteome</keyword>
<dbReference type="EMBL" id="JAAMPC010000013">
    <property type="protein sequence ID" value="KAG2269682.1"/>
    <property type="molecule type" value="Genomic_DNA"/>
</dbReference>
<proteinExistence type="predicted"/>
<evidence type="ECO:0008006" key="3">
    <source>
        <dbReference type="Google" id="ProtNLM"/>
    </source>
</evidence>
<reference evidence="1 2" key="1">
    <citation type="submission" date="2020-02" db="EMBL/GenBank/DDBJ databases">
        <authorList>
            <person name="Ma Q."/>
            <person name="Huang Y."/>
            <person name="Song X."/>
            <person name="Pei D."/>
        </authorList>
    </citation>
    <scope>NUCLEOTIDE SEQUENCE [LARGE SCALE GENOMIC DNA]</scope>
    <source>
        <strain evidence="1">Sxm20200214</strain>
        <tissue evidence="1">Leaf</tissue>
    </source>
</reference>
<dbReference type="InterPro" id="IPR027417">
    <property type="entry name" value="P-loop_NTPase"/>
</dbReference>
<accession>A0A8X7QI00</accession>
<dbReference type="SUPFAM" id="SSF52540">
    <property type="entry name" value="P-loop containing nucleoside triphosphate hydrolases"/>
    <property type="match status" value="1"/>
</dbReference>
<sequence>MCRLMRIMMRGSANRSLDEARTKRKNIFYVVPECGPCSSQHSSDSDEYVSAGEVPYDVASIEGTVDGRFSADEGPYNVDVQMEIVPPPTYSYGDDGFQLYGFPHLKLGESIGLVGPKHTAPQWQAIMDHLDVIKDQPGAKEFCTYFPRIKANDLKFVSGEDLIEMQQQKTFQEMVREILTHHIRRNPYKVMEMCHMVGIDDEILTSLPSQLTNTGIQKVKIMATLLREADAYLLDEPSSYLTRKERLGVSHAIVSVIGPNRYVVVADEDVNMVEHISKYIFIGRDPKSNRSCETISLPLTLDGAECPTAYHHFS</sequence>
<dbReference type="Gene3D" id="3.40.50.300">
    <property type="entry name" value="P-loop containing nucleotide triphosphate hydrolases"/>
    <property type="match status" value="1"/>
</dbReference>